<protein>
    <submittedName>
        <fullName evidence="1">Uncharacterized protein</fullName>
    </submittedName>
</protein>
<organism evidence="1 2">
    <name type="scientific">Aphis glycines</name>
    <name type="common">Soybean aphid</name>
    <dbReference type="NCBI Taxonomy" id="307491"/>
    <lineage>
        <taxon>Eukaryota</taxon>
        <taxon>Metazoa</taxon>
        <taxon>Ecdysozoa</taxon>
        <taxon>Arthropoda</taxon>
        <taxon>Hexapoda</taxon>
        <taxon>Insecta</taxon>
        <taxon>Pterygota</taxon>
        <taxon>Neoptera</taxon>
        <taxon>Paraneoptera</taxon>
        <taxon>Hemiptera</taxon>
        <taxon>Sternorrhyncha</taxon>
        <taxon>Aphidomorpha</taxon>
        <taxon>Aphidoidea</taxon>
        <taxon>Aphididae</taxon>
        <taxon>Aphidini</taxon>
        <taxon>Aphis</taxon>
        <taxon>Aphis</taxon>
    </lineage>
</organism>
<accession>A0A6G0T2U1</accession>
<dbReference type="EMBL" id="VYZN01000065">
    <property type="protein sequence ID" value="KAE9524899.1"/>
    <property type="molecule type" value="Genomic_DNA"/>
</dbReference>
<proteinExistence type="predicted"/>
<dbReference type="AlphaFoldDB" id="A0A6G0T2U1"/>
<keyword evidence="2" id="KW-1185">Reference proteome</keyword>
<comment type="caution">
    <text evidence="1">The sequence shown here is derived from an EMBL/GenBank/DDBJ whole genome shotgun (WGS) entry which is preliminary data.</text>
</comment>
<evidence type="ECO:0000313" key="1">
    <source>
        <dbReference type="EMBL" id="KAE9524899.1"/>
    </source>
</evidence>
<name>A0A6G0T2U1_APHGL</name>
<reference evidence="1 2" key="1">
    <citation type="submission" date="2019-08" db="EMBL/GenBank/DDBJ databases">
        <title>The genome of the soybean aphid Biotype 1, its phylome, world population structure and adaptation to the North American continent.</title>
        <authorList>
            <person name="Giordano R."/>
            <person name="Donthu R.K."/>
            <person name="Hernandez A.G."/>
            <person name="Wright C.L."/>
            <person name="Zimin A.V."/>
        </authorList>
    </citation>
    <scope>NUCLEOTIDE SEQUENCE [LARGE SCALE GENOMIC DNA]</scope>
    <source>
        <tissue evidence="1">Whole aphids</tissue>
    </source>
</reference>
<evidence type="ECO:0000313" key="2">
    <source>
        <dbReference type="Proteomes" id="UP000475862"/>
    </source>
</evidence>
<dbReference type="Proteomes" id="UP000475862">
    <property type="component" value="Unassembled WGS sequence"/>
</dbReference>
<gene>
    <name evidence="1" type="ORF">AGLY_014949</name>
</gene>
<sequence>MHYNKRSSKHQWKDSKIVKEYVLNVPKIIHKQYRRSIFYYHSCTFYYVLKRKVFMLSRRTKGMNKFILRLHNKPCNRFVNWFIYHQVQLSHTVYLCPVLARLVTDIGYLMCQLHNHRKIFNTKSCCKSDNGKNHALEMKCMKIFYTNIDHYIQPFLQHLVAVALLVISTPAAKPSKILLRLNKYTPTCLPECIRLRRKTGVLPVVIQTPANVFAYTSFSSTSPAPFSCTYIPPC</sequence>